<dbReference type="Proteomes" id="UP001225646">
    <property type="component" value="Unassembled WGS sequence"/>
</dbReference>
<evidence type="ECO:0000259" key="3">
    <source>
        <dbReference type="Pfam" id="PF01557"/>
    </source>
</evidence>
<sequence length="303" mass="33993">MKFVTAELHGRTFIGLIYDDNYVIDIQKAEKKLYEEEFTPSSMLQCIELGDKFVHQIDTLMELVEKEKERESYVYPLADIKLLAPIPRPTKNIFCVGKNYRDHALEMGTVEDIPKHVMIFSKTPTTVIAHEEQIDPHLHVTNELDYEGELAVIIGKKGKRISIEDAMDYVFGYTIINDVTARDLQNRHKQYLLGKSLDTSCPMGPFLVHKSAIPHPHQLNIETKVNGEIRQKANTEQMIFPIPEIISVISQGTTLEPGDIIATGTPAGVGKGFNPPKLLQSGDIIEITVEGIGTLRNTVKAKS</sequence>
<feature type="domain" description="Fumarylacetoacetase-like C-terminal" evidence="3">
    <location>
        <begin position="93"/>
        <end position="299"/>
    </location>
</feature>
<comment type="similarity">
    <text evidence="1">Belongs to the FAH family.</text>
</comment>
<evidence type="ECO:0000256" key="1">
    <source>
        <dbReference type="ARBA" id="ARBA00010211"/>
    </source>
</evidence>
<comment type="caution">
    <text evidence="4">The sequence shown here is derived from an EMBL/GenBank/DDBJ whole genome shotgun (WGS) entry which is preliminary data.</text>
</comment>
<proteinExistence type="inferred from homology"/>
<dbReference type="Pfam" id="PF01557">
    <property type="entry name" value="FAA_hydrolase"/>
    <property type="match status" value="1"/>
</dbReference>
<accession>A0ABT9VN26</accession>
<dbReference type="InterPro" id="IPR036663">
    <property type="entry name" value="Fumarylacetoacetase_C_sf"/>
</dbReference>
<evidence type="ECO:0000313" key="4">
    <source>
        <dbReference type="EMBL" id="MDQ0162385.1"/>
    </source>
</evidence>
<dbReference type="Gene3D" id="3.90.850.10">
    <property type="entry name" value="Fumarylacetoacetase-like, C-terminal domain"/>
    <property type="match status" value="1"/>
</dbReference>
<dbReference type="InterPro" id="IPR011234">
    <property type="entry name" value="Fumarylacetoacetase-like_C"/>
</dbReference>
<organism evidence="4 5">
    <name type="scientific">Aeribacillus alveayuensis</name>
    <dbReference type="NCBI Taxonomy" id="279215"/>
    <lineage>
        <taxon>Bacteria</taxon>
        <taxon>Bacillati</taxon>
        <taxon>Bacillota</taxon>
        <taxon>Bacilli</taxon>
        <taxon>Bacillales</taxon>
        <taxon>Bacillaceae</taxon>
        <taxon>Aeribacillus</taxon>
    </lineage>
</organism>
<evidence type="ECO:0000313" key="5">
    <source>
        <dbReference type="Proteomes" id="UP001225646"/>
    </source>
</evidence>
<name>A0ABT9VN26_9BACI</name>
<dbReference type="RefSeq" id="WP_044896191.1">
    <property type="nucleotide sequence ID" value="NZ_JAUSTR010000004.1"/>
</dbReference>
<dbReference type="EMBL" id="JAUSTR010000004">
    <property type="protein sequence ID" value="MDQ0162385.1"/>
    <property type="molecule type" value="Genomic_DNA"/>
</dbReference>
<dbReference type="SUPFAM" id="SSF56529">
    <property type="entry name" value="FAH"/>
    <property type="match status" value="1"/>
</dbReference>
<keyword evidence="5" id="KW-1185">Reference proteome</keyword>
<gene>
    <name evidence="4" type="ORF">J2S06_001462</name>
</gene>
<evidence type="ECO:0000256" key="2">
    <source>
        <dbReference type="ARBA" id="ARBA00022723"/>
    </source>
</evidence>
<protein>
    <submittedName>
        <fullName evidence="4">2-keto-4-pentenoate hydratase/2-oxohepta-3-ene-1,7-dioic acid hydratase in catechol pathway</fullName>
    </submittedName>
</protein>
<reference evidence="4 5" key="1">
    <citation type="submission" date="2023-07" db="EMBL/GenBank/DDBJ databases">
        <title>Genomic Encyclopedia of Type Strains, Phase IV (KMG-IV): sequencing the most valuable type-strain genomes for metagenomic binning, comparative biology and taxonomic classification.</title>
        <authorList>
            <person name="Goeker M."/>
        </authorList>
    </citation>
    <scope>NUCLEOTIDE SEQUENCE [LARGE SCALE GENOMIC DNA]</scope>
    <source>
        <strain evidence="4 5">DSM 19092</strain>
    </source>
</reference>
<keyword evidence="2" id="KW-0479">Metal-binding</keyword>
<dbReference type="PANTHER" id="PTHR11820:SF7">
    <property type="entry name" value="ACYLPYRUVASE FAHD1, MITOCHONDRIAL"/>
    <property type="match status" value="1"/>
</dbReference>
<dbReference type="PANTHER" id="PTHR11820">
    <property type="entry name" value="ACYLPYRUVASE"/>
    <property type="match status" value="1"/>
</dbReference>